<sequence>MGPFYFGVWRSLLYRLGAIAAKTCKPDNSRGSLSPREIPHSLVLDFVYQTRIKHRQGISVYLFIYSFSIPPLRSLTQRMGSNSSFPFENRVGIVTLASPLDPVQVRRELDALSPEKKRIFGSSGASGPWIGSDDRQQRSLRYGKLIGKPQADGSMFAIISIKSHINHIISPISVSRRVLGTQRRVNDADSASASIEMACEMSKIGNDMGKNTSAYSNNAKHLLNGLGPDEDTSQIDKYAGKQDEVILKKINSSAPSNWSQIRNASQGTPELSLGIQSTEALLTEGLQLQSAAIDTGYEQYPTTYATRYLTGYCAARFKPIVLASIFDTVIIVPVNRIAEI</sequence>
<dbReference type="AlphaFoldDB" id="A0A370PJ44"/>
<protein>
    <submittedName>
        <fullName evidence="1">Uncharacterized protein</fullName>
    </submittedName>
</protein>
<accession>A0A370PJ44</accession>
<reference evidence="1 2" key="1">
    <citation type="submission" date="2018-07" db="EMBL/GenBank/DDBJ databases">
        <title>Section-level genome sequencing of Aspergillus section Nigri to investigate inter- and intra-species variation.</title>
        <authorList>
            <consortium name="DOE Joint Genome Institute"/>
            <person name="Vesth T.C."/>
            <person name="Nybo J.L."/>
            <person name="Theobald S."/>
            <person name="Frisvad J.C."/>
            <person name="Larsen T.O."/>
            <person name="Nielsen K.F."/>
            <person name="Hoof J.B."/>
            <person name="Brandl J."/>
            <person name="Salamov A."/>
            <person name="Riley R."/>
            <person name="Gladden J.M."/>
            <person name="Phatale P."/>
            <person name="Nielsen M.T."/>
            <person name="Lyhne E.K."/>
            <person name="Kogle M.E."/>
            <person name="Strasser K."/>
            <person name="McDonnell E."/>
            <person name="Barry K."/>
            <person name="Clum A."/>
            <person name="Chen C."/>
            <person name="Nolan M."/>
            <person name="Sandor L."/>
            <person name="Kuo A."/>
            <person name="Lipzen A."/>
            <person name="Hainaut M."/>
            <person name="Drula E."/>
            <person name="Tsang A."/>
            <person name="Magnuson J.K."/>
            <person name="Henrissat B."/>
            <person name="Wiebenga A."/>
            <person name="Simmons B.A."/>
            <person name="Makela M.R."/>
            <person name="De vries R.P."/>
            <person name="Grigoriev I.V."/>
            <person name="Mortensen U.H."/>
            <person name="Baker S.E."/>
            <person name="Andersen M.R."/>
        </authorList>
    </citation>
    <scope>NUCLEOTIDE SEQUENCE [LARGE SCALE GENOMIC DNA]</scope>
    <source>
        <strain evidence="1 2">ATCC 13157</strain>
    </source>
</reference>
<gene>
    <name evidence="1" type="ORF">M752DRAFT_283643</name>
</gene>
<keyword evidence="2" id="KW-1185">Reference proteome</keyword>
<dbReference type="Proteomes" id="UP000254937">
    <property type="component" value="Unassembled WGS sequence"/>
</dbReference>
<evidence type="ECO:0000313" key="1">
    <source>
        <dbReference type="EMBL" id="RDK42220.1"/>
    </source>
</evidence>
<proteinExistence type="predicted"/>
<organism evidence="1 2">
    <name type="scientific">Aspergillus phoenicis ATCC 13157</name>
    <dbReference type="NCBI Taxonomy" id="1353007"/>
    <lineage>
        <taxon>Eukaryota</taxon>
        <taxon>Fungi</taxon>
        <taxon>Dikarya</taxon>
        <taxon>Ascomycota</taxon>
        <taxon>Pezizomycotina</taxon>
        <taxon>Eurotiomycetes</taxon>
        <taxon>Eurotiomycetidae</taxon>
        <taxon>Eurotiales</taxon>
        <taxon>Aspergillaceae</taxon>
        <taxon>Aspergillus</taxon>
    </lineage>
</organism>
<evidence type="ECO:0000313" key="2">
    <source>
        <dbReference type="Proteomes" id="UP000254937"/>
    </source>
</evidence>
<dbReference type="EMBL" id="KZ851853">
    <property type="protein sequence ID" value="RDK42220.1"/>
    <property type="molecule type" value="Genomic_DNA"/>
</dbReference>
<name>A0A370PJ44_ASPPH</name>